<organism evidence="3">
    <name type="scientific">Fabrea salina</name>
    <dbReference type="NCBI Taxonomy" id="342563"/>
    <lineage>
        <taxon>Eukaryota</taxon>
        <taxon>Sar</taxon>
        <taxon>Alveolata</taxon>
        <taxon>Ciliophora</taxon>
        <taxon>Postciliodesmatophora</taxon>
        <taxon>Heterotrichea</taxon>
        <taxon>Heterotrichida</taxon>
        <taxon>Fabreidae</taxon>
        <taxon>Fabrea</taxon>
    </lineage>
</organism>
<dbReference type="GO" id="GO:0005930">
    <property type="term" value="C:axoneme"/>
    <property type="evidence" value="ECO:0007669"/>
    <property type="project" value="TreeGrafter"/>
</dbReference>
<reference evidence="3" key="1">
    <citation type="submission" date="2021-01" db="EMBL/GenBank/DDBJ databases">
        <authorList>
            <person name="Corre E."/>
            <person name="Pelletier E."/>
            <person name="Niang G."/>
            <person name="Scheremetjew M."/>
            <person name="Finn R."/>
            <person name="Kale V."/>
            <person name="Holt S."/>
            <person name="Cochrane G."/>
            <person name="Meng A."/>
            <person name="Brown T."/>
            <person name="Cohen L."/>
        </authorList>
    </citation>
    <scope>NUCLEOTIDE SEQUENCE</scope>
</reference>
<feature type="compositionally biased region" description="Basic and acidic residues" evidence="1">
    <location>
        <begin position="145"/>
        <end position="158"/>
    </location>
</feature>
<dbReference type="InterPro" id="IPR001715">
    <property type="entry name" value="CH_dom"/>
</dbReference>
<dbReference type="AlphaFoldDB" id="A0A7S3I9U0"/>
<protein>
    <recommendedName>
        <fullName evidence="2">Calponin-homology (CH) domain-containing protein</fullName>
    </recommendedName>
</protein>
<dbReference type="FunFam" id="1.10.418.10:FF:000059">
    <property type="entry name" value="RIKEN cDNA 6430531B16 gene"/>
    <property type="match status" value="1"/>
</dbReference>
<dbReference type="InterPro" id="IPR010441">
    <property type="entry name" value="CH_2"/>
</dbReference>
<feature type="domain" description="Calponin-homology (CH)" evidence="2">
    <location>
        <begin position="13"/>
        <end position="121"/>
    </location>
</feature>
<dbReference type="PROSITE" id="PS50021">
    <property type="entry name" value="CH"/>
    <property type="match status" value="1"/>
</dbReference>
<dbReference type="GO" id="GO:0051493">
    <property type="term" value="P:regulation of cytoskeleton organization"/>
    <property type="evidence" value="ECO:0007669"/>
    <property type="project" value="TreeGrafter"/>
</dbReference>
<accession>A0A7S3I9U0</accession>
<dbReference type="Gene3D" id="1.10.418.10">
    <property type="entry name" value="Calponin-like domain"/>
    <property type="match status" value="1"/>
</dbReference>
<dbReference type="Pfam" id="PF06294">
    <property type="entry name" value="CH_2"/>
    <property type="match status" value="1"/>
</dbReference>
<evidence type="ECO:0000313" key="3">
    <source>
        <dbReference type="EMBL" id="CAE0317849.1"/>
    </source>
</evidence>
<evidence type="ECO:0000259" key="2">
    <source>
        <dbReference type="PROSITE" id="PS50021"/>
    </source>
</evidence>
<dbReference type="GO" id="GO:0008017">
    <property type="term" value="F:microtubule binding"/>
    <property type="evidence" value="ECO:0007669"/>
    <property type="project" value="TreeGrafter"/>
</dbReference>
<proteinExistence type="predicted"/>
<gene>
    <name evidence="3" type="ORF">FSAL1345_LOCUS1118</name>
</gene>
<dbReference type="SUPFAM" id="SSF47576">
    <property type="entry name" value="Calponin-homology domain, CH-domain"/>
    <property type="match status" value="1"/>
</dbReference>
<sequence>MARILEAPQQLEEEEIQSLYEWVDEFPLSRPKRNITRDFADGAMMAEIIKHYFPRMVELHNYPQAHALQKKLENWNTLNKKVFRKMGFQISRNDIDQVINCAPDSIERVLKLIREKITEFRERGRSPEITSKKSPSAPPKPKQSQQERKDAPEKDKMIQELRETVEVLEQKIMKMEQLLKLKDSKIQMLSNKLAAAGIN</sequence>
<dbReference type="PANTHER" id="PTHR12509:SF9">
    <property type="entry name" value="SPERM FLAGELLAR PROTEIN 1 ISOFORM X1"/>
    <property type="match status" value="1"/>
</dbReference>
<dbReference type="EMBL" id="HBIF01001312">
    <property type="protein sequence ID" value="CAE0317849.1"/>
    <property type="molecule type" value="Transcribed_RNA"/>
</dbReference>
<dbReference type="PANTHER" id="PTHR12509">
    <property type="entry name" value="SPERMATOGENESIS-ASSOCIATED 4-RELATED"/>
    <property type="match status" value="1"/>
</dbReference>
<name>A0A7S3I9U0_9CILI</name>
<dbReference type="InterPro" id="IPR052111">
    <property type="entry name" value="Spermatogenesis_Ciliary_MAP"/>
</dbReference>
<dbReference type="InterPro" id="IPR036872">
    <property type="entry name" value="CH_dom_sf"/>
</dbReference>
<feature type="region of interest" description="Disordered" evidence="1">
    <location>
        <begin position="122"/>
        <end position="158"/>
    </location>
</feature>
<evidence type="ECO:0000256" key="1">
    <source>
        <dbReference type="SAM" id="MobiDB-lite"/>
    </source>
</evidence>